<dbReference type="SUPFAM" id="SSF46785">
    <property type="entry name" value="Winged helix' DNA-binding domain"/>
    <property type="match status" value="1"/>
</dbReference>
<feature type="region of interest" description="Disordered" evidence="5">
    <location>
        <begin position="301"/>
        <end position="330"/>
    </location>
</feature>
<dbReference type="Pfam" id="PF00126">
    <property type="entry name" value="HTH_1"/>
    <property type="match status" value="1"/>
</dbReference>
<evidence type="ECO:0000313" key="7">
    <source>
        <dbReference type="EMBL" id="KAB1072325.1"/>
    </source>
</evidence>
<keyword evidence="2" id="KW-0805">Transcription regulation</keyword>
<dbReference type="Pfam" id="PF03466">
    <property type="entry name" value="LysR_substrate"/>
    <property type="match status" value="1"/>
</dbReference>
<sequence length="330" mass="35938">MRRIPSFPGLRAFEAAARLGSFARASEELHLTPSAVSHQIRALERTLERALFRRANRQVMLTVDGERLLAGVSDAFDIIERACTGLSPPPPSTLSVHCTPSFAAKWLSPRLPSFVERHPGLGIRLSTNADPIDLSRHDEIDVLIAYGRPPHGPGLAVESLGREEIAALCTPEIDRGLGQIEPSTVGRFTRLESSFSPVRWPDWFAVNGLPLPQTPGGAAFDRGSLVISAAVQGLGVALESLRFAQAEIDAGQLVRLGNGRVRSLYRDLHFICYRDGDGDLEKIWAFRRWLLEAERESRAQAGADAGLMATSDAPTVAPARRRRPPPPPAA</sequence>
<dbReference type="InterPro" id="IPR036390">
    <property type="entry name" value="WH_DNA-bd_sf"/>
</dbReference>
<evidence type="ECO:0000256" key="3">
    <source>
        <dbReference type="ARBA" id="ARBA00023125"/>
    </source>
</evidence>
<dbReference type="RefSeq" id="WP_150964791.1">
    <property type="nucleotide sequence ID" value="NZ_VZZJ01000014.1"/>
</dbReference>
<reference evidence="7 8" key="1">
    <citation type="submission" date="2019-09" db="EMBL/GenBank/DDBJ databases">
        <title>YIM 132548 draft genome.</title>
        <authorList>
            <person name="Jiang L."/>
        </authorList>
    </citation>
    <scope>NUCLEOTIDE SEQUENCE [LARGE SCALE GENOMIC DNA]</scope>
    <source>
        <strain evidence="7 8">YIM 132548</strain>
    </source>
</reference>
<protein>
    <submittedName>
        <fullName evidence="7">LysR family transcriptional regulator</fullName>
    </submittedName>
</protein>
<comment type="similarity">
    <text evidence="1">Belongs to the LysR transcriptional regulatory family.</text>
</comment>
<evidence type="ECO:0000256" key="2">
    <source>
        <dbReference type="ARBA" id="ARBA00023015"/>
    </source>
</evidence>
<accession>A0A6N6MS16</accession>
<dbReference type="PROSITE" id="PS50931">
    <property type="entry name" value="HTH_LYSR"/>
    <property type="match status" value="1"/>
</dbReference>
<dbReference type="PANTHER" id="PTHR30537">
    <property type="entry name" value="HTH-TYPE TRANSCRIPTIONAL REGULATOR"/>
    <property type="match status" value="1"/>
</dbReference>
<dbReference type="InterPro" id="IPR000847">
    <property type="entry name" value="LysR_HTH_N"/>
</dbReference>
<evidence type="ECO:0000313" key="8">
    <source>
        <dbReference type="Proteomes" id="UP000441523"/>
    </source>
</evidence>
<feature type="domain" description="HTH lysR-type" evidence="6">
    <location>
        <begin position="5"/>
        <end position="62"/>
    </location>
</feature>
<keyword evidence="8" id="KW-1185">Reference proteome</keyword>
<dbReference type="Gene3D" id="1.10.10.10">
    <property type="entry name" value="Winged helix-like DNA-binding domain superfamily/Winged helix DNA-binding domain"/>
    <property type="match status" value="1"/>
</dbReference>
<dbReference type="GO" id="GO:0003700">
    <property type="term" value="F:DNA-binding transcription factor activity"/>
    <property type="evidence" value="ECO:0007669"/>
    <property type="project" value="InterPro"/>
</dbReference>
<dbReference type="Proteomes" id="UP000441523">
    <property type="component" value="Unassembled WGS sequence"/>
</dbReference>
<keyword evidence="3" id="KW-0238">DNA-binding</keyword>
<dbReference type="SUPFAM" id="SSF53850">
    <property type="entry name" value="Periplasmic binding protein-like II"/>
    <property type="match status" value="1"/>
</dbReference>
<dbReference type="EMBL" id="VZZJ01000014">
    <property type="protein sequence ID" value="KAB1072325.1"/>
    <property type="molecule type" value="Genomic_DNA"/>
</dbReference>
<organism evidence="7 8">
    <name type="scientific">Methylobacterium planeticum</name>
    <dbReference type="NCBI Taxonomy" id="2615211"/>
    <lineage>
        <taxon>Bacteria</taxon>
        <taxon>Pseudomonadati</taxon>
        <taxon>Pseudomonadota</taxon>
        <taxon>Alphaproteobacteria</taxon>
        <taxon>Hyphomicrobiales</taxon>
        <taxon>Methylobacteriaceae</taxon>
        <taxon>Methylobacterium</taxon>
    </lineage>
</organism>
<dbReference type="InterPro" id="IPR058163">
    <property type="entry name" value="LysR-type_TF_proteobact-type"/>
</dbReference>
<dbReference type="CDD" id="cd08432">
    <property type="entry name" value="PBP2_GcdR_TrpI_HvrB_AmpR_like"/>
    <property type="match status" value="1"/>
</dbReference>
<dbReference type="Gene3D" id="3.40.190.10">
    <property type="entry name" value="Periplasmic binding protein-like II"/>
    <property type="match status" value="2"/>
</dbReference>
<gene>
    <name evidence="7" type="ORF">F6X51_16620</name>
</gene>
<name>A0A6N6MS16_9HYPH</name>
<evidence type="ECO:0000256" key="4">
    <source>
        <dbReference type="ARBA" id="ARBA00023163"/>
    </source>
</evidence>
<dbReference type="InterPro" id="IPR005119">
    <property type="entry name" value="LysR_subst-bd"/>
</dbReference>
<proteinExistence type="inferred from homology"/>
<evidence type="ECO:0000256" key="1">
    <source>
        <dbReference type="ARBA" id="ARBA00009437"/>
    </source>
</evidence>
<evidence type="ECO:0000256" key="5">
    <source>
        <dbReference type="SAM" id="MobiDB-lite"/>
    </source>
</evidence>
<dbReference type="AlphaFoldDB" id="A0A6N6MS16"/>
<dbReference type="InterPro" id="IPR036388">
    <property type="entry name" value="WH-like_DNA-bd_sf"/>
</dbReference>
<keyword evidence="4" id="KW-0804">Transcription</keyword>
<comment type="caution">
    <text evidence="7">The sequence shown here is derived from an EMBL/GenBank/DDBJ whole genome shotgun (WGS) entry which is preliminary data.</text>
</comment>
<dbReference type="GO" id="GO:0043565">
    <property type="term" value="F:sequence-specific DNA binding"/>
    <property type="evidence" value="ECO:0007669"/>
    <property type="project" value="TreeGrafter"/>
</dbReference>
<dbReference type="PANTHER" id="PTHR30537:SF74">
    <property type="entry name" value="HTH-TYPE TRANSCRIPTIONAL REGULATOR TRPI"/>
    <property type="match status" value="1"/>
</dbReference>
<dbReference type="GO" id="GO:0006351">
    <property type="term" value="P:DNA-templated transcription"/>
    <property type="evidence" value="ECO:0007669"/>
    <property type="project" value="TreeGrafter"/>
</dbReference>
<evidence type="ECO:0000259" key="6">
    <source>
        <dbReference type="PROSITE" id="PS50931"/>
    </source>
</evidence>